<keyword evidence="4 6" id="KW-1133">Transmembrane helix</keyword>
<protein>
    <recommendedName>
        <fullName evidence="6">WAT1-related protein</fullName>
    </recommendedName>
</protein>
<gene>
    <name evidence="8" type="ORF">DARMORV10_A09P39110.1</name>
</gene>
<dbReference type="EMBL" id="HG994363">
    <property type="protein sequence ID" value="CAF2045366.1"/>
    <property type="molecule type" value="Genomic_DNA"/>
</dbReference>
<evidence type="ECO:0000259" key="7">
    <source>
        <dbReference type="Pfam" id="PF00892"/>
    </source>
</evidence>
<comment type="similarity">
    <text evidence="2 6">Belongs to the drug/metabolite transporter (DMT) superfamily. Plant drug/metabolite exporter (P-DME) (TC 2.A.7.4) family.</text>
</comment>
<name>A0A816P8L2_BRANA</name>
<dbReference type="GO" id="GO:0022857">
    <property type="term" value="F:transmembrane transporter activity"/>
    <property type="evidence" value="ECO:0007669"/>
    <property type="project" value="InterPro"/>
</dbReference>
<comment type="subcellular location">
    <subcellularLocation>
        <location evidence="1 6">Membrane</location>
        <topology evidence="1 6">Multi-pass membrane protein</topology>
    </subcellularLocation>
</comment>
<keyword evidence="3 6" id="KW-0812">Transmembrane</keyword>
<dbReference type="AlphaFoldDB" id="A0A816P8L2"/>
<reference evidence="8" key="1">
    <citation type="submission" date="2021-01" db="EMBL/GenBank/DDBJ databases">
        <authorList>
            <consortium name="Genoscope - CEA"/>
            <person name="William W."/>
        </authorList>
    </citation>
    <scope>NUCLEOTIDE SEQUENCE</scope>
</reference>
<evidence type="ECO:0000256" key="3">
    <source>
        <dbReference type="ARBA" id="ARBA00022692"/>
    </source>
</evidence>
<proteinExistence type="inferred from homology"/>
<feature type="domain" description="EamA" evidence="7">
    <location>
        <begin position="19"/>
        <end position="111"/>
    </location>
</feature>
<dbReference type="GO" id="GO:0016020">
    <property type="term" value="C:membrane"/>
    <property type="evidence" value="ECO:0007669"/>
    <property type="project" value="UniProtKB-SubCell"/>
</dbReference>
<dbReference type="Proteomes" id="UP001295469">
    <property type="component" value="Chromosome A09"/>
</dbReference>
<evidence type="ECO:0000256" key="6">
    <source>
        <dbReference type="RuleBase" id="RU363077"/>
    </source>
</evidence>
<evidence type="ECO:0000256" key="1">
    <source>
        <dbReference type="ARBA" id="ARBA00004141"/>
    </source>
</evidence>
<dbReference type="InterPro" id="IPR037185">
    <property type="entry name" value="EmrE-like"/>
</dbReference>
<dbReference type="Pfam" id="PF00892">
    <property type="entry name" value="EamA"/>
    <property type="match status" value="1"/>
</dbReference>
<dbReference type="SUPFAM" id="SSF103481">
    <property type="entry name" value="Multidrug resistance efflux transporter EmrE"/>
    <property type="match status" value="1"/>
</dbReference>
<keyword evidence="5 6" id="KW-0472">Membrane</keyword>
<dbReference type="PANTHER" id="PTHR31218">
    <property type="entry name" value="WAT1-RELATED PROTEIN"/>
    <property type="match status" value="1"/>
</dbReference>
<organism evidence="8">
    <name type="scientific">Brassica napus</name>
    <name type="common">Rape</name>
    <dbReference type="NCBI Taxonomy" id="3708"/>
    <lineage>
        <taxon>Eukaryota</taxon>
        <taxon>Viridiplantae</taxon>
        <taxon>Streptophyta</taxon>
        <taxon>Embryophyta</taxon>
        <taxon>Tracheophyta</taxon>
        <taxon>Spermatophyta</taxon>
        <taxon>Magnoliopsida</taxon>
        <taxon>eudicotyledons</taxon>
        <taxon>Gunneridae</taxon>
        <taxon>Pentapetalae</taxon>
        <taxon>rosids</taxon>
        <taxon>malvids</taxon>
        <taxon>Brassicales</taxon>
        <taxon>Brassicaceae</taxon>
        <taxon>Brassiceae</taxon>
        <taxon>Brassica</taxon>
    </lineage>
</organism>
<feature type="transmembrane region" description="Helical" evidence="6">
    <location>
        <begin position="57"/>
        <end position="83"/>
    </location>
</feature>
<evidence type="ECO:0000256" key="4">
    <source>
        <dbReference type="ARBA" id="ARBA00022989"/>
    </source>
</evidence>
<evidence type="ECO:0000256" key="2">
    <source>
        <dbReference type="ARBA" id="ARBA00007635"/>
    </source>
</evidence>
<comment type="caution">
    <text evidence="6">Lacks conserved residue(s) required for the propagation of feature annotation.</text>
</comment>
<sequence length="128" mass="14564">MNRMLTFALHRKNYEDIYSFYRERRPNITWKIIFQGFLCGLFGGSLGHHLYMESMALTSATFITAMENLIPAVTFYLLGILLNMRVSVRTAVGKTKVFGTLMGIGGAMLLTFYKGFSIDFLKSDINLL</sequence>
<dbReference type="InterPro" id="IPR000620">
    <property type="entry name" value="EamA_dom"/>
</dbReference>
<evidence type="ECO:0000256" key="5">
    <source>
        <dbReference type="ARBA" id="ARBA00023136"/>
    </source>
</evidence>
<dbReference type="InterPro" id="IPR030184">
    <property type="entry name" value="WAT1-related"/>
</dbReference>
<evidence type="ECO:0000313" key="8">
    <source>
        <dbReference type="EMBL" id="CAF2045366.1"/>
    </source>
</evidence>
<accession>A0A816P8L2</accession>
<feature type="transmembrane region" description="Helical" evidence="6">
    <location>
        <begin position="32"/>
        <end position="51"/>
    </location>
</feature>
<feature type="transmembrane region" description="Helical" evidence="6">
    <location>
        <begin position="95"/>
        <end position="113"/>
    </location>
</feature>